<dbReference type="AlphaFoldDB" id="A0A5P1FDQ2"/>
<accession>A0A5P1FDQ2</accession>
<proteinExistence type="predicted"/>
<evidence type="ECO:0000256" key="1">
    <source>
        <dbReference type="SAM" id="MobiDB-lite"/>
    </source>
</evidence>
<evidence type="ECO:0000313" key="2">
    <source>
        <dbReference type="EMBL" id="ONK75019.1"/>
    </source>
</evidence>
<feature type="compositionally biased region" description="Basic and acidic residues" evidence="1">
    <location>
        <begin position="54"/>
        <end position="63"/>
    </location>
</feature>
<evidence type="ECO:0000313" key="3">
    <source>
        <dbReference type="Proteomes" id="UP000243459"/>
    </source>
</evidence>
<feature type="region of interest" description="Disordered" evidence="1">
    <location>
        <begin position="37"/>
        <end position="63"/>
    </location>
</feature>
<dbReference type="EMBL" id="CM007383">
    <property type="protein sequence ID" value="ONK75019.1"/>
    <property type="molecule type" value="Genomic_DNA"/>
</dbReference>
<dbReference type="Gramene" id="ONK75019">
    <property type="protein sequence ID" value="ONK75019"/>
    <property type="gene ID" value="A4U43_C03F12490"/>
</dbReference>
<reference evidence="3" key="1">
    <citation type="journal article" date="2017" name="Nat. Commun.">
        <title>The asparagus genome sheds light on the origin and evolution of a young Y chromosome.</title>
        <authorList>
            <person name="Harkess A."/>
            <person name="Zhou J."/>
            <person name="Xu C."/>
            <person name="Bowers J.E."/>
            <person name="Van der Hulst R."/>
            <person name="Ayyampalayam S."/>
            <person name="Mercati F."/>
            <person name="Riccardi P."/>
            <person name="McKain M.R."/>
            <person name="Kakrana A."/>
            <person name="Tang H."/>
            <person name="Ray J."/>
            <person name="Groenendijk J."/>
            <person name="Arikit S."/>
            <person name="Mathioni S.M."/>
            <person name="Nakano M."/>
            <person name="Shan H."/>
            <person name="Telgmann-Rauber A."/>
            <person name="Kanno A."/>
            <person name="Yue Z."/>
            <person name="Chen H."/>
            <person name="Li W."/>
            <person name="Chen Y."/>
            <person name="Xu X."/>
            <person name="Zhang Y."/>
            <person name="Luo S."/>
            <person name="Chen H."/>
            <person name="Gao J."/>
            <person name="Mao Z."/>
            <person name="Pires J.C."/>
            <person name="Luo M."/>
            <person name="Kudrna D."/>
            <person name="Wing R.A."/>
            <person name="Meyers B.C."/>
            <person name="Yi K."/>
            <person name="Kong H."/>
            <person name="Lavrijsen P."/>
            <person name="Sunseri F."/>
            <person name="Falavigna A."/>
            <person name="Ye Y."/>
            <person name="Leebens-Mack J.H."/>
            <person name="Chen G."/>
        </authorList>
    </citation>
    <scope>NUCLEOTIDE SEQUENCE [LARGE SCALE GENOMIC DNA]</scope>
    <source>
        <strain evidence="3">cv. DH0086</strain>
    </source>
</reference>
<protein>
    <submittedName>
        <fullName evidence="2">Uncharacterized protein</fullName>
    </submittedName>
</protein>
<organism evidence="2 3">
    <name type="scientific">Asparagus officinalis</name>
    <name type="common">Garden asparagus</name>
    <dbReference type="NCBI Taxonomy" id="4686"/>
    <lineage>
        <taxon>Eukaryota</taxon>
        <taxon>Viridiplantae</taxon>
        <taxon>Streptophyta</taxon>
        <taxon>Embryophyta</taxon>
        <taxon>Tracheophyta</taxon>
        <taxon>Spermatophyta</taxon>
        <taxon>Magnoliopsida</taxon>
        <taxon>Liliopsida</taxon>
        <taxon>Asparagales</taxon>
        <taxon>Asparagaceae</taxon>
        <taxon>Asparagoideae</taxon>
        <taxon>Asparagus</taxon>
    </lineage>
</organism>
<feature type="compositionally biased region" description="Basic and acidic residues" evidence="1">
    <location>
        <begin position="37"/>
        <end position="47"/>
    </location>
</feature>
<sequence length="114" mass="12832">MDRDQESLSFSSFLQPRTFVNEPQLSAELATFEFRRGNDDKGLDSSRRRCLRQGNERRSADSAIKRVSFREDLPNAKSTALPEKRKGLFGSIFFACRECRAVEPSKGGRGAVVS</sequence>
<keyword evidence="3" id="KW-1185">Reference proteome</keyword>
<name>A0A5P1FDQ2_ASPOF</name>
<gene>
    <name evidence="2" type="ORF">A4U43_C03F12490</name>
</gene>
<dbReference type="Proteomes" id="UP000243459">
    <property type="component" value="Chromosome 3"/>
</dbReference>